<keyword evidence="4" id="KW-1185">Reference proteome</keyword>
<feature type="compositionally biased region" description="Basic and acidic residues" evidence="1">
    <location>
        <begin position="14"/>
        <end position="30"/>
    </location>
</feature>
<keyword evidence="2" id="KW-1133">Transmembrane helix</keyword>
<evidence type="ECO:0000313" key="3">
    <source>
        <dbReference type="EMBL" id="MBB6000398.1"/>
    </source>
</evidence>
<evidence type="ECO:0008006" key="5">
    <source>
        <dbReference type="Google" id="ProtNLM"/>
    </source>
</evidence>
<evidence type="ECO:0000313" key="4">
    <source>
        <dbReference type="Proteomes" id="UP000578077"/>
    </source>
</evidence>
<protein>
    <recommendedName>
        <fullName evidence="5">DUF3558 domain-containing protein</fullName>
    </recommendedName>
</protein>
<keyword evidence="2" id="KW-0812">Transmembrane</keyword>
<sequence>MADRAFRAGVRTGAEYHQDRETPMPQHRSDGPGPGPDESPGGSDAGPPGENADGHEAPRERPSAPFDVGGARRPVPLDAMPPDPVPAKPANNRGCAVAAVTAAAVVMLLVVGAGAWAIVALAAPDGDYEAAPDCSVAPDEVLDGLVPARETELNQRIEDFDPERRDGYECRWATSQTAAQVPAAARLVLVRHAGADGTPGTEAASAALRAAVEGKDADSVAGIGDEAEAWNETVRGFDWGCVAVRMSNLYAMSCHTAAVDYQAGSSVPDDVALSNAESLARSVTEEIGSGG</sequence>
<dbReference type="RefSeq" id="WP_184637789.1">
    <property type="nucleotide sequence ID" value="NZ_BAABKT010000032.1"/>
</dbReference>
<dbReference type="EMBL" id="JACHLY010000001">
    <property type="protein sequence ID" value="MBB6000398.1"/>
    <property type="molecule type" value="Genomic_DNA"/>
</dbReference>
<feature type="transmembrane region" description="Helical" evidence="2">
    <location>
        <begin position="96"/>
        <end position="119"/>
    </location>
</feature>
<organism evidence="3 4">
    <name type="scientific">Streptomonospora salina</name>
    <dbReference type="NCBI Taxonomy" id="104205"/>
    <lineage>
        <taxon>Bacteria</taxon>
        <taxon>Bacillati</taxon>
        <taxon>Actinomycetota</taxon>
        <taxon>Actinomycetes</taxon>
        <taxon>Streptosporangiales</taxon>
        <taxon>Nocardiopsidaceae</taxon>
        <taxon>Streptomonospora</taxon>
    </lineage>
</organism>
<dbReference type="AlphaFoldDB" id="A0A841EHU9"/>
<proteinExistence type="predicted"/>
<name>A0A841EHU9_9ACTN</name>
<evidence type="ECO:0000256" key="1">
    <source>
        <dbReference type="SAM" id="MobiDB-lite"/>
    </source>
</evidence>
<keyword evidence="2" id="KW-0472">Membrane</keyword>
<dbReference type="Proteomes" id="UP000578077">
    <property type="component" value="Unassembled WGS sequence"/>
</dbReference>
<reference evidence="3 4" key="1">
    <citation type="submission" date="2020-08" db="EMBL/GenBank/DDBJ databases">
        <title>Sequencing the genomes of 1000 actinobacteria strains.</title>
        <authorList>
            <person name="Klenk H.-P."/>
        </authorList>
    </citation>
    <scope>NUCLEOTIDE SEQUENCE [LARGE SCALE GENOMIC DNA]</scope>
    <source>
        <strain evidence="3 4">DSM 44593</strain>
    </source>
</reference>
<accession>A0A841EHU9</accession>
<feature type="compositionally biased region" description="Low complexity" evidence="1">
    <location>
        <begin position="36"/>
        <end position="49"/>
    </location>
</feature>
<gene>
    <name evidence="3" type="ORF">HNR25_004149</name>
</gene>
<feature type="region of interest" description="Disordered" evidence="1">
    <location>
        <begin position="1"/>
        <end position="86"/>
    </location>
</feature>
<comment type="caution">
    <text evidence="3">The sequence shown here is derived from an EMBL/GenBank/DDBJ whole genome shotgun (WGS) entry which is preliminary data.</text>
</comment>
<feature type="compositionally biased region" description="Basic and acidic residues" evidence="1">
    <location>
        <begin position="52"/>
        <end position="62"/>
    </location>
</feature>
<evidence type="ECO:0000256" key="2">
    <source>
        <dbReference type="SAM" id="Phobius"/>
    </source>
</evidence>